<dbReference type="Gramene" id="TuG1812G0200003804.01.T01">
    <property type="protein sequence ID" value="TuG1812G0200003804.01.T01.cds269103"/>
    <property type="gene ID" value="TuG1812G0200003804.01"/>
</dbReference>
<reference evidence="1" key="2">
    <citation type="submission" date="2018-03" db="EMBL/GenBank/DDBJ databases">
        <title>The Triticum urartu genome reveals the dynamic nature of wheat genome evolution.</title>
        <authorList>
            <person name="Ling H."/>
            <person name="Ma B."/>
            <person name="Shi X."/>
            <person name="Liu H."/>
            <person name="Dong L."/>
            <person name="Sun H."/>
            <person name="Cao Y."/>
            <person name="Gao Q."/>
            <person name="Zheng S."/>
            <person name="Li Y."/>
            <person name="Yu Y."/>
            <person name="Du H."/>
            <person name="Qi M."/>
            <person name="Li Y."/>
            <person name="Yu H."/>
            <person name="Cui Y."/>
            <person name="Wang N."/>
            <person name="Chen C."/>
            <person name="Wu H."/>
            <person name="Zhao Y."/>
            <person name="Zhang J."/>
            <person name="Li Y."/>
            <person name="Zhou W."/>
            <person name="Zhang B."/>
            <person name="Hu W."/>
            <person name="Eijk M."/>
            <person name="Tang J."/>
            <person name="Witsenboer H."/>
            <person name="Zhao S."/>
            <person name="Li Z."/>
            <person name="Zhang A."/>
            <person name="Wang D."/>
            <person name="Liang C."/>
        </authorList>
    </citation>
    <scope>NUCLEOTIDE SEQUENCE [LARGE SCALE GENOMIC DNA]</scope>
    <source>
        <strain evidence="1">cv. G1812</strain>
    </source>
</reference>
<dbReference type="Proteomes" id="UP000015106">
    <property type="component" value="Chromosome 2"/>
</dbReference>
<organism evidence="1 2">
    <name type="scientific">Triticum urartu</name>
    <name type="common">Red wild einkorn</name>
    <name type="synonym">Crithodium urartu</name>
    <dbReference type="NCBI Taxonomy" id="4572"/>
    <lineage>
        <taxon>Eukaryota</taxon>
        <taxon>Viridiplantae</taxon>
        <taxon>Streptophyta</taxon>
        <taxon>Embryophyta</taxon>
        <taxon>Tracheophyta</taxon>
        <taxon>Spermatophyta</taxon>
        <taxon>Magnoliopsida</taxon>
        <taxon>Liliopsida</taxon>
        <taxon>Poales</taxon>
        <taxon>Poaceae</taxon>
        <taxon>BOP clade</taxon>
        <taxon>Pooideae</taxon>
        <taxon>Triticodae</taxon>
        <taxon>Triticeae</taxon>
        <taxon>Triticinae</taxon>
        <taxon>Triticum</taxon>
    </lineage>
</organism>
<evidence type="ECO:0000313" key="2">
    <source>
        <dbReference type="Proteomes" id="UP000015106"/>
    </source>
</evidence>
<reference evidence="1" key="3">
    <citation type="submission" date="2022-06" db="UniProtKB">
        <authorList>
            <consortium name="EnsemblPlants"/>
        </authorList>
    </citation>
    <scope>IDENTIFICATION</scope>
</reference>
<evidence type="ECO:0000313" key="1">
    <source>
        <dbReference type="EnsemblPlants" id="TuG1812G0200003804.01.T01.cds269103"/>
    </source>
</evidence>
<sequence>MAAFPEGVAVAEYLVVIPFRPAYLNQGADADPAIRFMIWGSQGRDWDQPLHAQQWLNHPQVLHLGGWNPKNVAQIGTSIYFHLSENDLICFDLQGGDSEHIDLSVQLLETEQRALCIWNGQLCFMSLLSTDVQIYVLQHNQWIMAHEIGLLNHIEEYRYVFRSLTMTLRNRAVETPAEAMEGATVVGYAEPNWLLLRQRGSFIIMNEEMMLQGNEDGRPRRVMLNNARGNFFMSHCSSFVQVI</sequence>
<accession>A0A8R7PH49</accession>
<reference evidence="2" key="1">
    <citation type="journal article" date="2013" name="Nature">
        <title>Draft genome of the wheat A-genome progenitor Triticum urartu.</title>
        <authorList>
            <person name="Ling H.Q."/>
            <person name="Zhao S."/>
            <person name="Liu D."/>
            <person name="Wang J."/>
            <person name="Sun H."/>
            <person name="Zhang C."/>
            <person name="Fan H."/>
            <person name="Li D."/>
            <person name="Dong L."/>
            <person name="Tao Y."/>
            <person name="Gao C."/>
            <person name="Wu H."/>
            <person name="Li Y."/>
            <person name="Cui Y."/>
            <person name="Guo X."/>
            <person name="Zheng S."/>
            <person name="Wang B."/>
            <person name="Yu K."/>
            <person name="Liang Q."/>
            <person name="Yang W."/>
            <person name="Lou X."/>
            <person name="Chen J."/>
            <person name="Feng M."/>
            <person name="Jian J."/>
            <person name="Zhang X."/>
            <person name="Luo G."/>
            <person name="Jiang Y."/>
            <person name="Liu J."/>
            <person name="Wang Z."/>
            <person name="Sha Y."/>
            <person name="Zhang B."/>
            <person name="Wu H."/>
            <person name="Tang D."/>
            <person name="Shen Q."/>
            <person name="Xue P."/>
            <person name="Zou S."/>
            <person name="Wang X."/>
            <person name="Liu X."/>
            <person name="Wang F."/>
            <person name="Yang Y."/>
            <person name="An X."/>
            <person name="Dong Z."/>
            <person name="Zhang K."/>
            <person name="Zhang X."/>
            <person name="Luo M.C."/>
            <person name="Dvorak J."/>
            <person name="Tong Y."/>
            <person name="Wang J."/>
            <person name="Yang H."/>
            <person name="Li Z."/>
            <person name="Wang D."/>
            <person name="Zhang A."/>
            <person name="Wang J."/>
        </authorList>
    </citation>
    <scope>NUCLEOTIDE SEQUENCE</scope>
    <source>
        <strain evidence="2">cv. G1812</strain>
    </source>
</reference>
<name>A0A8R7PH49_TRIUA</name>
<protein>
    <submittedName>
        <fullName evidence="1">Uncharacterized protein</fullName>
    </submittedName>
</protein>
<dbReference type="EnsemblPlants" id="TuG1812G0200003804.01.T01">
    <property type="protein sequence ID" value="TuG1812G0200003804.01.T01.cds269103"/>
    <property type="gene ID" value="TuG1812G0200003804.01"/>
</dbReference>
<keyword evidence="2" id="KW-1185">Reference proteome</keyword>
<proteinExistence type="predicted"/>
<dbReference type="AlphaFoldDB" id="A0A8R7PH49"/>